<dbReference type="Pfam" id="PF21686">
    <property type="entry name" value="LigD_Prim-Pol"/>
    <property type="match status" value="1"/>
</dbReference>
<evidence type="ECO:0000259" key="2">
    <source>
        <dbReference type="Pfam" id="PF21686"/>
    </source>
</evidence>
<feature type="region of interest" description="Disordered" evidence="1">
    <location>
        <begin position="1"/>
        <end position="21"/>
    </location>
</feature>
<dbReference type="NCBIfam" id="TIGR02778">
    <property type="entry name" value="ligD_pol"/>
    <property type="match status" value="1"/>
</dbReference>
<feature type="region of interest" description="Disordered" evidence="1">
    <location>
        <begin position="277"/>
        <end position="304"/>
    </location>
</feature>
<accession>A0A4R7V3A6</accession>
<feature type="domain" description="DNA ligase D polymerase" evidence="2">
    <location>
        <begin position="31"/>
        <end position="284"/>
    </location>
</feature>
<dbReference type="PANTHER" id="PTHR42705">
    <property type="entry name" value="BIFUNCTIONAL NON-HOMOLOGOUS END JOINING PROTEIN LIGD"/>
    <property type="match status" value="1"/>
</dbReference>
<dbReference type="InterPro" id="IPR014145">
    <property type="entry name" value="LigD_pol_dom"/>
</dbReference>
<dbReference type="AlphaFoldDB" id="A0A4R7V3A6"/>
<organism evidence="3 4">
    <name type="scientific">Actinophytocola oryzae</name>
    <dbReference type="NCBI Taxonomy" id="502181"/>
    <lineage>
        <taxon>Bacteria</taxon>
        <taxon>Bacillati</taxon>
        <taxon>Actinomycetota</taxon>
        <taxon>Actinomycetes</taxon>
        <taxon>Pseudonocardiales</taxon>
        <taxon>Pseudonocardiaceae</taxon>
    </lineage>
</organism>
<dbReference type="Gene3D" id="3.90.920.10">
    <property type="entry name" value="DNA primase, PRIM domain"/>
    <property type="match status" value="1"/>
</dbReference>
<name>A0A4R7V3A6_9PSEU</name>
<reference evidence="3 4" key="1">
    <citation type="submission" date="2019-03" db="EMBL/GenBank/DDBJ databases">
        <title>Genomic Encyclopedia of Archaeal and Bacterial Type Strains, Phase II (KMG-II): from individual species to whole genera.</title>
        <authorList>
            <person name="Goeker M."/>
        </authorList>
    </citation>
    <scope>NUCLEOTIDE SEQUENCE [LARGE SCALE GENOMIC DNA]</scope>
    <source>
        <strain evidence="3 4">DSM 45499</strain>
    </source>
</reference>
<sequence>MAHDGRQAATTEHDIELSNPDKVLYPGEGLTKGDVAEYYRAVADAMLPHLAGRPLVLHRFPDGVNTKGFVQQDIGDHAPDWVRTADLPRRGREGTVRHVVCEDADTLVYLANQAALELHAWPSRVDRPEHPDRLVVDLDPPEGTDVATLRTIARQVRDLYREVGLEPFVQATGSRGFHVVAPLDHGADYEFVRELAADLADQLAAAHPDALTTAHRKQKRGDRVYLDVDRNAYGQTFVVPYSLRARPGAPAAAPLDWAELGRATPAGHTIHTMAKRLSRKQDPWSSMGAGASPRDVRAALDALR</sequence>
<protein>
    <submittedName>
        <fullName evidence="3">Bifunctional non-homologous end joining protein LigD</fullName>
    </submittedName>
</protein>
<feature type="compositionally biased region" description="Basic and acidic residues" evidence="1">
    <location>
        <begin position="294"/>
        <end position="304"/>
    </location>
</feature>
<dbReference type="Proteomes" id="UP000294927">
    <property type="component" value="Unassembled WGS sequence"/>
</dbReference>
<evidence type="ECO:0000256" key="1">
    <source>
        <dbReference type="SAM" id="MobiDB-lite"/>
    </source>
</evidence>
<evidence type="ECO:0000313" key="3">
    <source>
        <dbReference type="EMBL" id="TDV43092.1"/>
    </source>
</evidence>
<dbReference type="PANTHER" id="PTHR42705:SF2">
    <property type="entry name" value="BIFUNCTIONAL NON-HOMOLOGOUS END JOINING PROTEIN LIGD"/>
    <property type="match status" value="1"/>
</dbReference>
<keyword evidence="4" id="KW-1185">Reference proteome</keyword>
<proteinExistence type="predicted"/>
<gene>
    <name evidence="3" type="ORF">CLV71_11626</name>
</gene>
<dbReference type="RefSeq" id="WP_166664377.1">
    <property type="nucleotide sequence ID" value="NZ_SOCP01000016.1"/>
</dbReference>
<dbReference type="EMBL" id="SOCP01000016">
    <property type="protein sequence ID" value="TDV43092.1"/>
    <property type="molecule type" value="Genomic_DNA"/>
</dbReference>
<feature type="compositionally biased region" description="Basic and acidic residues" evidence="1">
    <location>
        <begin position="1"/>
        <end position="16"/>
    </location>
</feature>
<dbReference type="InterPro" id="IPR052171">
    <property type="entry name" value="NHEJ_LigD"/>
</dbReference>
<comment type="caution">
    <text evidence="3">The sequence shown here is derived from an EMBL/GenBank/DDBJ whole genome shotgun (WGS) entry which is preliminary data.</text>
</comment>
<evidence type="ECO:0000313" key="4">
    <source>
        <dbReference type="Proteomes" id="UP000294927"/>
    </source>
</evidence>